<evidence type="ECO:0000313" key="3">
    <source>
        <dbReference type="Proteomes" id="UP001279734"/>
    </source>
</evidence>
<gene>
    <name evidence="2" type="ORF">Nepgr_004652</name>
</gene>
<comment type="caution">
    <text evidence="2">The sequence shown here is derived from an EMBL/GenBank/DDBJ whole genome shotgun (WGS) entry which is preliminary data.</text>
</comment>
<dbReference type="AlphaFoldDB" id="A0AAD3S1Q2"/>
<name>A0AAD3S1Q2_NEPGR</name>
<evidence type="ECO:0000259" key="1">
    <source>
        <dbReference type="Pfam" id="PF12552"/>
    </source>
</evidence>
<feature type="domain" description="DUF3741" evidence="1">
    <location>
        <begin position="80"/>
        <end position="122"/>
    </location>
</feature>
<organism evidence="2 3">
    <name type="scientific">Nepenthes gracilis</name>
    <name type="common">Slender pitcher plant</name>
    <dbReference type="NCBI Taxonomy" id="150966"/>
    <lineage>
        <taxon>Eukaryota</taxon>
        <taxon>Viridiplantae</taxon>
        <taxon>Streptophyta</taxon>
        <taxon>Embryophyta</taxon>
        <taxon>Tracheophyta</taxon>
        <taxon>Spermatophyta</taxon>
        <taxon>Magnoliopsida</taxon>
        <taxon>eudicotyledons</taxon>
        <taxon>Gunneridae</taxon>
        <taxon>Pentapetalae</taxon>
        <taxon>Caryophyllales</taxon>
        <taxon>Nepenthaceae</taxon>
        <taxon>Nepenthes</taxon>
    </lineage>
</organism>
<dbReference type="InterPro" id="IPR022212">
    <property type="entry name" value="DUF3741"/>
</dbReference>
<accession>A0AAD3S1Q2</accession>
<dbReference type="Proteomes" id="UP001279734">
    <property type="component" value="Unassembled WGS sequence"/>
</dbReference>
<sequence length="324" mass="35934">MPILEPFHQVKTTAANLTCADHIDNTYRYIDCYGQGYAKDPYQESGQGFLCSGLLVQDPIIDDALEAKLEQRFLSAFLENIRNAKCLHTAKNFSASKEFAISLGALDSNKELLLKIINQPDSMFAKRLHDLYGALEFYYGHVRSMNSSALKHIRSAWKLQGSCIIFPAQEPVVISGTHALESQGFGHPTMSDQLLWLSSAAKSSLTTSSSPSPPARISLLKILELEILKFLLLKGFTHARRSSGRKTSDECVFLGVYVSCLDNGDGTKSRVMGNISVGADESSNCTFFRDVLLVRQGTYDEAREYVERARSCWATELVALVLEL</sequence>
<protein>
    <recommendedName>
        <fullName evidence="1">DUF3741 domain-containing protein</fullName>
    </recommendedName>
</protein>
<keyword evidence="3" id="KW-1185">Reference proteome</keyword>
<evidence type="ECO:0000313" key="2">
    <source>
        <dbReference type="EMBL" id="GMH02813.1"/>
    </source>
</evidence>
<dbReference type="Pfam" id="PF12552">
    <property type="entry name" value="DUF3741"/>
    <property type="match status" value="1"/>
</dbReference>
<reference evidence="2" key="1">
    <citation type="submission" date="2023-05" db="EMBL/GenBank/DDBJ databases">
        <title>Nepenthes gracilis genome sequencing.</title>
        <authorList>
            <person name="Fukushima K."/>
        </authorList>
    </citation>
    <scope>NUCLEOTIDE SEQUENCE</scope>
    <source>
        <strain evidence="2">SING2019-196</strain>
    </source>
</reference>
<dbReference type="EMBL" id="BSYO01000004">
    <property type="protein sequence ID" value="GMH02813.1"/>
    <property type="molecule type" value="Genomic_DNA"/>
</dbReference>
<proteinExistence type="predicted"/>